<sequence>MLFELFVLGTIIIITHILMKTIYDVNLMNLLQPFWNNLSKDLFYTAIVLLLSLECYKRYQSLRDFQSLKRLRYKYEHPIELIEFHKLWLEGRIETLRFKMNTLKYFSLVPIMFLLSRDLIIKYMNLSLSAYSIILLVTVLVYTAWLLRIYNQYVTVQKKITNYEEELLMIKNPELFNLKNKELKRNMKMDNWKNPLPVSPRRSQSISEENE</sequence>
<keyword evidence="2" id="KW-0472">Membrane</keyword>
<proteinExistence type="predicted"/>
<protein>
    <submittedName>
        <fullName evidence="3">Uncharacterized protein</fullName>
    </submittedName>
</protein>
<dbReference type="EMBL" id="NUIQ01000103">
    <property type="protein sequence ID" value="PGO77615.1"/>
    <property type="molecule type" value="Genomic_DNA"/>
</dbReference>
<gene>
    <name evidence="3" type="ORF">CN980_11350</name>
</gene>
<name>A0A9X7CCL2_BACCE</name>
<dbReference type="AlphaFoldDB" id="A0A9X7CCL2"/>
<accession>A0A9X7CCL2</accession>
<evidence type="ECO:0000313" key="3">
    <source>
        <dbReference type="EMBL" id="PGO77615.1"/>
    </source>
</evidence>
<keyword evidence="2" id="KW-0812">Transmembrane</keyword>
<evidence type="ECO:0000256" key="2">
    <source>
        <dbReference type="SAM" id="Phobius"/>
    </source>
</evidence>
<reference evidence="3 4" key="1">
    <citation type="submission" date="2017-09" db="EMBL/GenBank/DDBJ databases">
        <title>Large-scale bioinformatics analysis of Bacillus genomes uncovers conserved roles of natural products in bacterial physiology.</title>
        <authorList>
            <consortium name="Agbiome Team Llc"/>
            <person name="Bleich R.M."/>
            <person name="Grubbs K.J."/>
            <person name="Santa Maria K.C."/>
            <person name="Allen S.E."/>
            <person name="Farag S."/>
            <person name="Shank E.A."/>
            <person name="Bowers A."/>
        </authorList>
    </citation>
    <scope>NUCLEOTIDE SEQUENCE [LARGE SCALE GENOMIC DNA]</scope>
    <source>
        <strain evidence="3 4">AFS049141</strain>
    </source>
</reference>
<comment type="caution">
    <text evidence="3">The sequence shown here is derived from an EMBL/GenBank/DDBJ whole genome shotgun (WGS) entry which is preliminary data.</text>
</comment>
<evidence type="ECO:0000256" key="1">
    <source>
        <dbReference type="SAM" id="MobiDB-lite"/>
    </source>
</evidence>
<feature type="compositionally biased region" description="Polar residues" evidence="1">
    <location>
        <begin position="201"/>
        <end position="211"/>
    </location>
</feature>
<feature type="transmembrane region" description="Helical" evidence="2">
    <location>
        <begin position="42"/>
        <end position="59"/>
    </location>
</feature>
<organism evidence="3 4">
    <name type="scientific">Bacillus cereus</name>
    <dbReference type="NCBI Taxonomy" id="1396"/>
    <lineage>
        <taxon>Bacteria</taxon>
        <taxon>Bacillati</taxon>
        <taxon>Bacillota</taxon>
        <taxon>Bacilli</taxon>
        <taxon>Bacillales</taxon>
        <taxon>Bacillaceae</taxon>
        <taxon>Bacillus</taxon>
        <taxon>Bacillus cereus group</taxon>
    </lineage>
</organism>
<dbReference type="Proteomes" id="UP000223834">
    <property type="component" value="Unassembled WGS sequence"/>
</dbReference>
<evidence type="ECO:0000313" key="4">
    <source>
        <dbReference type="Proteomes" id="UP000223834"/>
    </source>
</evidence>
<feature type="transmembrane region" description="Helical" evidence="2">
    <location>
        <begin position="130"/>
        <end position="150"/>
    </location>
</feature>
<keyword evidence="2" id="KW-1133">Transmembrane helix</keyword>
<feature type="transmembrane region" description="Helical" evidence="2">
    <location>
        <begin position="5"/>
        <end position="22"/>
    </location>
</feature>
<feature type="region of interest" description="Disordered" evidence="1">
    <location>
        <begin position="190"/>
        <end position="211"/>
    </location>
</feature>
<feature type="transmembrane region" description="Helical" evidence="2">
    <location>
        <begin position="105"/>
        <end position="124"/>
    </location>
</feature>